<name>A0A1W0AB75_9STRA</name>
<dbReference type="STRING" id="74557.A0A1W0AB75"/>
<evidence type="ECO:0000259" key="3">
    <source>
        <dbReference type="PROSITE" id="PS51294"/>
    </source>
</evidence>
<evidence type="ECO:0000256" key="1">
    <source>
        <dbReference type="SAM" id="Phobius"/>
    </source>
</evidence>
<dbReference type="GO" id="GO:0000981">
    <property type="term" value="F:DNA-binding transcription factor activity, RNA polymerase II-specific"/>
    <property type="evidence" value="ECO:0007669"/>
    <property type="project" value="TreeGrafter"/>
</dbReference>
<dbReference type="InterPro" id="IPR009057">
    <property type="entry name" value="Homeodomain-like_sf"/>
</dbReference>
<dbReference type="Pfam" id="PF00249">
    <property type="entry name" value="Myb_DNA-binding"/>
    <property type="match status" value="1"/>
</dbReference>
<proteinExistence type="predicted"/>
<dbReference type="GO" id="GO:0000978">
    <property type="term" value="F:RNA polymerase II cis-regulatory region sequence-specific DNA binding"/>
    <property type="evidence" value="ECO:0007669"/>
    <property type="project" value="TreeGrafter"/>
</dbReference>
<evidence type="ECO:0000313" key="5">
    <source>
        <dbReference type="Proteomes" id="UP000243217"/>
    </source>
</evidence>
<dbReference type="OrthoDB" id="2143914at2759"/>
<feature type="domain" description="SANT" evidence="2">
    <location>
        <begin position="1"/>
        <end position="52"/>
    </location>
</feature>
<dbReference type="EMBL" id="JNBS01000240">
    <property type="protein sequence ID" value="OQS07429.1"/>
    <property type="molecule type" value="Genomic_DNA"/>
</dbReference>
<dbReference type="AlphaFoldDB" id="A0A1W0AB75"/>
<dbReference type="SUPFAM" id="SSF46689">
    <property type="entry name" value="Homeodomain-like"/>
    <property type="match status" value="2"/>
</dbReference>
<organism evidence="4 5">
    <name type="scientific">Thraustotheca clavata</name>
    <dbReference type="NCBI Taxonomy" id="74557"/>
    <lineage>
        <taxon>Eukaryota</taxon>
        <taxon>Sar</taxon>
        <taxon>Stramenopiles</taxon>
        <taxon>Oomycota</taxon>
        <taxon>Saprolegniomycetes</taxon>
        <taxon>Saprolegniales</taxon>
        <taxon>Achlyaceae</taxon>
        <taxon>Thraustotheca</taxon>
    </lineage>
</organism>
<feature type="transmembrane region" description="Helical" evidence="1">
    <location>
        <begin position="12"/>
        <end position="33"/>
    </location>
</feature>
<protein>
    <submittedName>
        <fullName evidence="4">Uncharacterized protein</fullName>
    </submittedName>
</protein>
<sequence length="318" mass="36712">MSKDTWSKDEVYLLPIAISIYGMNFKAVAEFMGTRNYLQCRQKYFQLQQENKGHWTPEEDAVLMRVKMNNGPIEEIIEATGKTPERINARWDLYLNPAINKTKMTSPEIDYIFYLYKHFGNQWKKIALQTNGRTQEMVRKLIVKSDVYKLARMGRPVDTTPDVLSQQEFMQVNTPLNIKPIQWNGPNELQIVDPQFWNEIIEIFMNEATDFGGNQGVEQALLVEDTPRSNFSSWSPSSSDTYNAYCLNVTREAESIEDMEQPYMLESPQSCYHHQATNERETSDNDQIGLTNDLVDDQVAEDYMVSIVGSKLNVPCDV</sequence>
<comment type="caution">
    <text evidence="4">The sequence shown here is derived from an EMBL/GenBank/DDBJ whole genome shotgun (WGS) entry which is preliminary data.</text>
</comment>
<dbReference type="CDD" id="cd00167">
    <property type="entry name" value="SANT"/>
    <property type="match status" value="1"/>
</dbReference>
<keyword evidence="1" id="KW-0812">Transmembrane</keyword>
<keyword evidence="5" id="KW-1185">Reference proteome</keyword>
<dbReference type="InterPro" id="IPR017930">
    <property type="entry name" value="Myb_dom"/>
</dbReference>
<gene>
    <name evidence="4" type="ORF">THRCLA_00573</name>
</gene>
<dbReference type="InterPro" id="IPR017884">
    <property type="entry name" value="SANT_dom"/>
</dbReference>
<keyword evidence="1" id="KW-0472">Membrane</keyword>
<dbReference type="InterPro" id="IPR050560">
    <property type="entry name" value="MYB_TF"/>
</dbReference>
<dbReference type="GO" id="GO:0005634">
    <property type="term" value="C:nucleus"/>
    <property type="evidence" value="ECO:0007669"/>
    <property type="project" value="TreeGrafter"/>
</dbReference>
<dbReference type="Gene3D" id="1.10.10.60">
    <property type="entry name" value="Homeodomain-like"/>
    <property type="match status" value="2"/>
</dbReference>
<keyword evidence="1" id="KW-1133">Transmembrane helix</keyword>
<dbReference type="PROSITE" id="PS51293">
    <property type="entry name" value="SANT"/>
    <property type="match status" value="1"/>
</dbReference>
<feature type="domain" description="HTH myb-type" evidence="3">
    <location>
        <begin position="1"/>
        <end position="52"/>
    </location>
</feature>
<accession>A0A1W0AB75</accession>
<dbReference type="SMART" id="SM00717">
    <property type="entry name" value="SANT"/>
    <property type="match status" value="3"/>
</dbReference>
<evidence type="ECO:0000259" key="2">
    <source>
        <dbReference type="PROSITE" id="PS51293"/>
    </source>
</evidence>
<dbReference type="Proteomes" id="UP000243217">
    <property type="component" value="Unassembled WGS sequence"/>
</dbReference>
<evidence type="ECO:0000313" key="4">
    <source>
        <dbReference type="EMBL" id="OQS07429.1"/>
    </source>
</evidence>
<reference evidence="4 5" key="1">
    <citation type="journal article" date="2014" name="Genome Biol. Evol.">
        <title>The secreted proteins of Achlya hypogyna and Thraustotheca clavata identify the ancestral oomycete secretome and reveal gene acquisitions by horizontal gene transfer.</title>
        <authorList>
            <person name="Misner I."/>
            <person name="Blouin N."/>
            <person name="Leonard G."/>
            <person name="Richards T.A."/>
            <person name="Lane C.E."/>
        </authorList>
    </citation>
    <scope>NUCLEOTIDE SEQUENCE [LARGE SCALE GENOMIC DNA]</scope>
    <source>
        <strain evidence="4 5">ATCC 34112</strain>
    </source>
</reference>
<dbReference type="PANTHER" id="PTHR45614">
    <property type="entry name" value="MYB PROTEIN-RELATED"/>
    <property type="match status" value="1"/>
</dbReference>
<dbReference type="PROSITE" id="PS51294">
    <property type="entry name" value="HTH_MYB"/>
    <property type="match status" value="1"/>
</dbReference>
<dbReference type="InterPro" id="IPR001005">
    <property type="entry name" value="SANT/Myb"/>
</dbReference>